<keyword evidence="4" id="KW-1185">Reference proteome</keyword>
<dbReference type="EMBL" id="CP062983">
    <property type="protein sequence ID" value="QPC81102.1"/>
    <property type="molecule type" value="Genomic_DNA"/>
</dbReference>
<gene>
    <name evidence="3" type="ORF">G4Y79_15475</name>
</gene>
<reference evidence="3 4" key="1">
    <citation type="submission" date="2020-02" db="EMBL/GenBank/DDBJ databases">
        <authorList>
            <person name="Zheng R.K."/>
            <person name="Sun C.M."/>
        </authorList>
    </citation>
    <scope>NUCLEOTIDE SEQUENCE [LARGE SCALE GENOMIC DNA]</scope>
    <source>
        <strain evidence="4">rifampicinis</strain>
    </source>
</reference>
<feature type="transmembrane region" description="Helical" evidence="2">
    <location>
        <begin position="36"/>
        <end position="61"/>
    </location>
</feature>
<dbReference type="RefSeq" id="WP_195169175.1">
    <property type="nucleotide sequence ID" value="NZ_CP062983.1"/>
</dbReference>
<feature type="region of interest" description="Disordered" evidence="1">
    <location>
        <begin position="1"/>
        <end position="26"/>
    </location>
</feature>
<evidence type="ECO:0000256" key="2">
    <source>
        <dbReference type="SAM" id="Phobius"/>
    </source>
</evidence>
<evidence type="ECO:0000313" key="4">
    <source>
        <dbReference type="Proteomes" id="UP000594468"/>
    </source>
</evidence>
<organism evidence="3 4">
    <name type="scientific">Phototrophicus methaneseepsis</name>
    <dbReference type="NCBI Taxonomy" id="2710758"/>
    <lineage>
        <taxon>Bacteria</taxon>
        <taxon>Bacillati</taxon>
        <taxon>Chloroflexota</taxon>
        <taxon>Candidatus Thermofontia</taxon>
        <taxon>Phototrophicales</taxon>
        <taxon>Phototrophicaceae</taxon>
        <taxon>Phototrophicus</taxon>
    </lineage>
</organism>
<evidence type="ECO:0000256" key="1">
    <source>
        <dbReference type="SAM" id="MobiDB-lite"/>
    </source>
</evidence>
<proteinExistence type="predicted"/>
<dbReference type="AlphaFoldDB" id="A0A7S8ID19"/>
<accession>A0A7S8ID19</accession>
<protein>
    <submittedName>
        <fullName evidence="3">Uncharacterized protein</fullName>
    </submittedName>
</protein>
<dbReference type="KEGG" id="pmet:G4Y79_15475"/>
<sequence>MVVEPQINEMPADTPPALPAPEAESESSSRWTLRNVVMLAGGGVIGVIVLLFLIALLIVLFGDPEWWAIRMQYFRDLALIFLTLQGILIVTGIAVLVLQVARFVNLLRSEVKPITDDAQSAVREVRATSAFVSKNAVQPVIRFQAFFAGVATFVSELLQLKRLARRRTKGDS</sequence>
<keyword evidence="2" id="KW-1133">Transmembrane helix</keyword>
<keyword evidence="2" id="KW-0472">Membrane</keyword>
<evidence type="ECO:0000313" key="3">
    <source>
        <dbReference type="EMBL" id="QPC81102.1"/>
    </source>
</evidence>
<feature type="transmembrane region" description="Helical" evidence="2">
    <location>
        <begin position="73"/>
        <end position="98"/>
    </location>
</feature>
<dbReference type="Proteomes" id="UP000594468">
    <property type="component" value="Chromosome"/>
</dbReference>
<name>A0A7S8ID19_9CHLR</name>
<keyword evidence="2" id="KW-0812">Transmembrane</keyword>